<evidence type="ECO:0000259" key="1">
    <source>
        <dbReference type="Pfam" id="PF13905"/>
    </source>
</evidence>
<dbReference type="GO" id="GO:0007600">
    <property type="term" value="P:sensory perception"/>
    <property type="evidence" value="ECO:0007669"/>
    <property type="project" value="InterPro"/>
</dbReference>
<feature type="domain" description="Thioredoxin-like fold" evidence="1">
    <location>
        <begin position="26"/>
        <end position="96"/>
    </location>
</feature>
<dbReference type="PANTHER" id="PTHR46762">
    <property type="entry name" value="NUCLEOREDOXIN-LIKE PROTEIN 2"/>
    <property type="match status" value="1"/>
</dbReference>
<dbReference type="EMBL" id="UZAH01031724">
    <property type="protein sequence ID" value="VDP17414.1"/>
    <property type="molecule type" value="Genomic_DNA"/>
</dbReference>
<accession>A0A183GCL8</accession>
<protein>
    <submittedName>
        <fullName evidence="4">Thioredoxin-like_fold domain-containing protein</fullName>
    </submittedName>
</protein>
<gene>
    <name evidence="2" type="ORF">HPBE_LOCUS19921</name>
</gene>
<evidence type="ECO:0000313" key="4">
    <source>
        <dbReference type="WBParaSite" id="HPBE_0001992201-mRNA-1"/>
    </source>
</evidence>
<dbReference type="SUPFAM" id="SSF52833">
    <property type="entry name" value="Thioredoxin-like"/>
    <property type="match status" value="1"/>
</dbReference>
<dbReference type="InterPro" id="IPR029519">
    <property type="entry name" value="RdCVF2"/>
</dbReference>
<organism evidence="3 4">
    <name type="scientific">Heligmosomoides polygyrus</name>
    <name type="common">Parasitic roundworm</name>
    <dbReference type="NCBI Taxonomy" id="6339"/>
    <lineage>
        <taxon>Eukaryota</taxon>
        <taxon>Metazoa</taxon>
        <taxon>Ecdysozoa</taxon>
        <taxon>Nematoda</taxon>
        <taxon>Chromadorea</taxon>
        <taxon>Rhabditida</taxon>
        <taxon>Rhabditina</taxon>
        <taxon>Rhabditomorpha</taxon>
        <taxon>Strongyloidea</taxon>
        <taxon>Heligmosomidae</taxon>
        <taxon>Heligmosomoides</taxon>
    </lineage>
</organism>
<evidence type="ECO:0000313" key="2">
    <source>
        <dbReference type="EMBL" id="VDP17414.1"/>
    </source>
</evidence>
<dbReference type="GO" id="GO:0045494">
    <property type="term" value="P:photoreceptor cell maintenance"/>
    <property type="evidence" value="ECO:0007669"/>
    <property type="project" value="InterPro"/>
</dbReference>
<dbReference type="AlphaFoldDB" id="A0A183GCL8"/>
<reference evidence="4" key="2">
    <citation type="submission" date="2019-09" db="UniProtKB">
        <authorList>
            <consortium name="WormBaseParasite"/>
        </authorList>
    </citation>
    <scope>IDENTIFICATION</scope>
</reference>
<evidence type="ECO:0000313" key="3">
    <source>
        <dbReference type="Proteomes" id="UP000050761"/>
    </source>
</evidence>
<accession>A0A3P8CDN5</accession>
<dbReference type="Proteomes" id="UP000050761">
    <property type="component" value="Unassembled WGS sequence"/>
</dbReference>
<reference evidence="2 3" key="1">
    <citation type="submission" date="2018-11" db="EMBL/GenBank/DDBJ databases">
        <authorList>
            <consortium name="Pathogen Informatics"/>
        </authorList>
    </citation>
    <scope>NUCLEOTIDE SEQUENCE [LARGE SCALE GENOMIC DNA]</scope>
</reference>
<dbReference type="Gene3D" id="3.40.30.10">
    <property type="entry name" value="Glutaredoxin"/>
    <property type="match status" value="1"/>
</dbReference>
<proteinExistence type="predicted"/>
<dbReference type="OrthoDB" id="189920at2759"/>
<dbReference type="Pfam" id="PF13905">
    <property type="entry name" value="Thioredoxin_8"/>
    <property type="match status" value="1"/>
</dbReference>
<dbReference type="InterPro" id="IPR036249">
    <property type="entry name" value="Thioredoxin-like_sf"/>
</dbReference>
<dbReference type="PANTHER" id="PTHR46762:SF1">
    <property type="entry name" value="NUCLEOREDOXIN-LIKE PROTEIN 2"/>
    <property type="match status" value="1"/>
</dbReference>
<name>A0A183GCL8_HELPZ</name>
<dbReference type="WBParaSite" id="HPBE_0001992201-mRNA-1">
    <property type="protein sequence ID" value="HPBE_0001992201-mRNA-1"/>
    <property type="gene ID" value="HPBE_0001992201"/>
</dbReference>
<dbReference type="InterPro" id="IPR012336">
    <property type="entry name" value="Thioredoxin-like_fold"/>
</dbReference>
<keyword evidence="3" id="KW-1185">Reference proteome</keyword>
<sequence length="97" mass="11150">MADLLKGVLLQKKDGSRSRAEEVLKDKVVALYFSGHYCLACRDFTPVLKSFYNELLSSEKFEVVFVSSDLTEEDQKKYMEECHGDWYCVPHGSTKCK</sequence>